<dbReference type="KEGG" id="mpi:Mpet_1472"/>
<feature type="region of interest" description="Disordered" evidence="1">
    <location>
        <begin position="37"/>
        <end position="61"/>
    </location>
</feature>
<dbReference type="RefSeq" id="WP_013329408.1">
    <property type="nucleotide sequence ID" value="NC_014507.1"/>
</dbReference>
<evidence type="ECO:0000313" key="3">
    <source>
        <dbReference type="Proteomes" id="UP000006565"/>
    </source>
</evidence>
<feature type="compositionally biased region" description="Low complexity" evidence="1">
    <location>
        <begin position="37"/>
        <end position="46"/>
    </location>
</feature>
<dbReference type="HOGENOM" id="CLU_753582_0_0_2"/>
<protein>
    <submittedName>
        <fullName evidence="2">Propeptide PepSY amd peptidase M4</fullName>
    </submittedName>
</protein>
<evidence type="ECO:0000256" key="1">
    <source>
        <dbReference type="SAM" id="MobiDB-lite"/>
    </source>
</evidence>
<dbReference type="STRING" id="679926.Mpet_1472"/>
<dbReference type="Proteomes" id="UP000006565">
    <property type="component" value="Chromosome"/>
</dbReference>
<accession>E1RFK1</accession>
<evidence type="ECO:0000313" key="2">
    <source>
        <dbReference type="EMBL" id="ADN36231.1"/>
    </source>
</evidence>
<gene>
    <name evidence="2" type="ordered locus">Mpet_1472</name>
</gene>
<dbReference type="GeneID" id="9743942"/>
<feature type="compositionally biased region" description="Polar residues" evidence="1">
    <location>
        <begin position="47"/>
        <end position="61"/>
    </location>
</feature>
<sequence length="379" mass="43309" precursor="true">MKKQQKVISTLLVSLCTILIILTAGCTYNSPNQQENTQVTQTESVTAETTQSVQSGSTQPTVSWKDFYPEYSEYNDQTREELIEEAKDEIMRLFPNVDRSTLNGQWQEHVYTYTSIAYGYPVIVFENADFTSDNFMALQEEMSNGDSSRIQRNLVRIVYDPKSKKVLDFGSYGYSTPPASAERRVTSEEAKEKCLNLIKKVKGEDFVNNEMNDYSIIFTDLEAEDNQGEVIIELEGYPYENVPYLNGGIFVDYNLVLDEVLGYSDYTYDPELLAALTTLSPNPEIKTLEEAKGIFEAKVAERYPGEVDIDYRTDEGFTTNALVWDNIPKNIFSDNPEPFKLVWYLVFNSGNARREAVIDAHTGEITYLRYKDIDIDTYD</sequence>
<proteinExistence type="predicted"/>
<organism evidence="2 3">
    <name type="scientific">Methanolacinia petrolearia (strain DSM 11571 / OCM 486 / SEBR 4847)</name>
    <name type="common">Methanoplanus petrolearius</name>
    <dbReference type="NCBI Taxonomy" id="679926"/>
    <lineage>
        <taxon>Archaea</taxon>
        <taxon>Methanobacteriati</taxon>
        <taxon>Methanobacteriota</taxon>
        <taxon>Stenosarchaea group</taxon>
        <taxon>Methanomicrobia</taxon>
        <taxon>Methanomicrobiales</taxon>
        <taxon>Methanomicrobiaceae</taxon>
        <taxon>Methanolacinia</taxon>
    </lineage>
</organism>
<dbReference type="OrthoDB" id="107458at2157"/>
<keyword evidence="3" id="KW-1185">Reference proteome</keyword>
<name>E1RFK1_METP4</name>
<reference evidence="2 3" key="1">
    <citation type="journal article" date="2010" name="Stand. Genomic Sci.">
        <title>Complete genome sequence of Methanoplanus petrolearius type strain (SEBR 4847).</title>
        <authorList>
            <person name="Brambilla E."/>
            <person name="Djao O.D."/>
            <person name="Daligault H."/>
            <person name="Lapidus A."/>
            <person name="Lucas S."/>
            <person name="Hammon N."/>
            <person name="Nolan M."/>
            <person name="Tice H."/>
            <person name="Cheng J.F."/>
            <person name="Han C."/>
            <person name="Tapia R."/>
            <person name="Goodwin L."/>
            <person name="Pitluck S."/>
            <person name="Liolios K."/>
            <person name="Ivanova N."/>
            <person name="Mavromatis K."/>
            <person name="Mikhailova N."/>
            <person name="Pati A."/>
            <person name="Chen A."/>
            <person name="Palaniappan K."/>
            <person name="Land M."/>
            <person name="Hauser L."/>
            <person name="Chang Y.J."/>
            <person name="Jeffries C.D."/>
            <person name="Rohde M."/>
            <person name="Spring S."/>
            <person name="Sikorski J."/>
            <person name="Goker M."/>
            <person name="Woyke T."/>
            <person name="Bristow J."/>
            <person name="Eisen J.A."/>
            <person name="Markowitz V."/>
            <person name="Hugenholtz P."/>
            <person name="Kyrpides N.C."/>
            <person name="Klenk H.P."/>
        </authorList>
    </citation>
    <scope>NUCLEOTIDE SEQUENCE [LARGE SCALE GENOMIC DNA]</scope>
    <source>
        <strain evidence="3">DSM 11571 / OCM 486 / SEBR 4847</strain>
    </source>
</reference>
<dbReference type="PROSITE" id="PS51257">
    <property type="entry name" value="PROKAR_LIPOPROTEIN"/>
    <property type="match status" value="1"/>
</dbReference>
<dbReference type="eggNOG" id="arCOG06558">
    <property type="taxonomic scope" value="Archaea"/>
</dbReference>
<dbReference type="EMBL" id="CP002117">
    <property type="protein sequence ID" value="ADN36231.1"/>
    <property type="molecule type" value="Genomic_DNA"/>
</dbReference>
<dbReference type="AlphaFoldDB" id="E1RFK1"/>